<dbReference type="Proteomes" id="UP000053780">
    <property type="component" value="Unassembled WGS sequence"/>
</dbReference>
<evidence type="ECO:0000313" key="2">
    <source>
        <dbReference type="Proteomes" id="UP000053780"/>
    </source>
</evidence>
<reference evidence="1 2" key="1">
    <citation type="journal article" date="2013" name="BMC Genomics">
        <title>Genome sequencing and comparative genomics of honey bee microsporidia, Nosema apis reveal novel insights into host-parasite interactions.</title>
        <authorList>
            <person name="Chen Yp."/>
            <person name="Pettis J.S."/>
            <person name="Zhao Y."/>
            <person name="Liu X."/>
            <person name="Tallon L.J."/>
            <person name="Sadzewicz L.D."/>
            <person name="Li R."/>
            <person name="Zheng H."/>
            <person name="Huang S."/>
            <person name="Zhang X."/>
            <person name="Hamilton M.C."/>
            <person name="Pernal S.F."/>
            <person name="Melathopoulos A.P."/>
            <person name="Yan X."/>
            <person name="Evans J.D."/>
        </authorList>
    </citation>
    <scope>NUCLEOTIDE SEQUENCE [LARGE SCALE GENOMIC DNA]</scope>
    <source>
        <strain evidence="1 2">BRL 01</strain>
    </source>
</reference>
<name>T0L167_9MICR</name>
<dbReference type="VEuPathDB" id="MicrosporidiaDB:NAPIS_ORF01140"/>
<proteinExistence type="predicted"/>
<evidence type="ECO:0000313" key="1">
    <source>
        <dbReference type="EMBL" id="EQB61292.1"/>
    </source>
</evidence>
<dbReference type="AlphaFoldDB" id="T0L167"/>
<dbReference type="EMBL" id="KE647156">
    <property type="protein sequence ID" value="EQB61292.1"/>
    <property type="molecule type" value="Genomic_DNA"/>
</dbReference>
<dbReference type="OrthoDB" id="2194416at2759"/>
<sequence>MNTRRKLIHIYEVRSFNEIQYEFITEKEHEVNEEGIKNYSIDQLYKNVNNKTNFIIKDNKWFIKRFINDSTKQKGNLCFYRIKTSFSMIATFDYMVTLCEKMLGHDYMRRHNEILSGTKAKNSFSSTGKIQKDSHILNRETEKLRKYDLIANELGLIHEFKTRVIPYMFLYKGTRNFRLNRSIHPISDLEHSIESENERTKTYFQSKPFDIKATI</sequence>
<protein>
    <submittedName>
        <fullName evidence="1">Uncharacterized protein</fullName>
    </submittedName>
</protein>
<dbReference type="HOGENOM" id="CLU_1283581_0_0_1"/>
<keyword evidence="2" id="KW-1185">Reference proteome</keyword>
<organism evidence="1 2">
    <name type="scientific">Vairimorpha apis BRL 01</name>
    <dbReference type="NCBI Taxonomy" id="1037528"/>
    <lineage>
        <taxon>Eukaryota</taxon>
        <taxon>Fungi</taxon>
        <taxon>Fungi incertae sedis</taxon>
        <taxon>Microsporidia</taxon>
        <taxon>Nosematidae</taxon>
        <taxon>Vairimorpha</taxon>
    </lineage>
</organism>
<gene>
    <name evidence="1" type="ORF">NAPIS_ORF01140</name>
</gene>
<accession>T0L167</accession>